<evidence type="ECO:0000256" key="2">
    <source>
        <dbReference type="ARBA" id="ARBA00009399"/>
    </source>
</evidence>
<feature type="transmembrane region" description="Helical" evidence="6">
    <location>
        <begin position="71"/>
        <end position="90"/>
    </location>
</feature>
<proteinExistence type="inferred from homology"/>
<reference evidence="8" key="1">
    <citation type="submission" date="2022-04" db="EMBL/GenBank/DDBJ databases">
        <title>Hymenobacter sp. isolated from the air.</title>
        <authorList>
            <person name="Won M."/>
            <person name="Lee C.-M."/>
            <person name="Woen H.-Y."/>
            <person name="Kwon S.-W."/>
        </authorList>
    </citation>
    <scope>NUCLEOTIDE SEQUENCE</scope>
    <source>
        <strain evidence="8">5420S-77</strain>
        <plasmid evidence="8">unnamed1</plasmid>
    </source>
</reference>
<evidence type="ECO:0000256" key="1">
    <source>
        <dbReference type="ARBA" id="ARBA00004141"/>
    </source>
</evidence>
<dbReference type="InterPro" id="IPR051401">
    <property type="entry name" value="GtrA_CellWall_Glycosyl"/>
</dbReference>
<dbReference type="PANTHER" id="PTHR38459:SF1">
    <property type="entry name" value="PROPHAGE BACTOPRENOL-LINKED GLUCOSE TRANSLOCASE HOMOLOG"/>
    <property type="match status" value="1"/>
</dbReference>
<feature type="domain" description="GtrA/DPMS transmembrane" evidence="7">
    <location>
        <begin position="14"/>
        <end position="124"/>
    </location>
</feature>
<dbReference type="InterPro" id="IPR007267">
    <property type="entry name" value="GtrA_DPMS_TM"/>
</dbReference>
<dbReference type="Pfam" id="PF04138">
    <property type="entry name" value="GtrA_DPMS_TM"/>
    <property type="match status" value="1"/>
</dbReference>
<comment type="similarity">
    <text evidence="2">Belongs to the GtrA family.</text>
</comment>
<keyword evidence="5 6" id="KW-0472">Membrane</keyword>
<dbReference type="Proteomes" id="UP000830401">
    <property type="component" value="Plasmid unnamed1"/>
</dbReference>
<dbReference type="PANTHER" id="PTHR38459">
    <property type="entry name" value="PROPHAGE BACTOPRENOL-LINKED GLUCOSE TRANSLOCASE HOMOLOG"/>
    <property type="match status" value="1"/>
</dbReference>
<organism evidence="8 9">
    <name type="scientific">Hymenobacter volaticus</name>
    <dbReference type="NCBI Taxonomy" id="2932254"/>
    <lineage>
        <taxon>Bacteria</taxon>
        <taxon>Pseudomonadati</taxon>
        <taxon>Bacteroidota</taxon>
        <taxon>Cytophagia</taxon>
        <taxon>Cytophagales</taxon>
        <taxon>Hymenobacteraceae</taxon>
        <taxon>Hymenobacter</taxon>
    </lineage>
</organism>
<feature type="transmembrane region" description="Helical" evidence="6">
    <location>
        <begin position="96"/>
        <end position="118"/>
    </location>
</feature>
<keyword evidence="9" id="KW-1185">Reference proteome</keyword>
<evidence type="ECO:0000256" key="5">
    <source>
        <dbReference type="ARBA" id="ARBA00023136"/>
    </source>
</evidence>
<keyword evidence="8" id="KW-0614">Plasmid</keyword>
<comment type="subcellular location">
    <subcellularLocation>
        <location evidence="1">Membrane</location>
        <topology evidence="1">Multi-pass membrane protein</topology>
    </subcellularLocation>
</comment>
<name>A0ABY4GCX7_9BACT</name>
<accession>A0ABY4GCX7</accession>
<keyword evidence="3 6" id="KW-0812">Transmembrane</keyword>
<dbReference type="EMBL" id="CP095062">
    <property type="protein sequence ID" value="UOQ68651.1"/>
    <property type="molecule type" value="Genomic_DNA"/>
</dbReference>
<keyword evidence="4 6" id="KW-1133">Transmembrane helix</keyword>
<geneLocation type="plasmid" evidence="8 9">
    <name>unnamed1</name>
</geneLocation>
<evidence type="ECO:0000256" key="4">
    <source>
        <dbReference type="ARBA" id="ARBA00022989"/>
    </source>
</evidence>
<dbReference type="RefSeq" id="WP_245126065.1">
    <property type="nucleotide sequence ID" value="NZ_CP095062.1"/>
</dbReference>
<feature type="transmembrane region" description="Helical" evidence="6">
    <location>
        <begin position="40"/>
        <end position="59"/>
    </location>
</feature>
<evidence type="ECO:0000256" key="3">
    <source>
        <dbReference type="ARBA" id="ARBA00022692"/>
    </source>
</evidence>
<evidence type="ECO:0000256" key="6">
    <source>
        <dbReference type="SAM" id="Phobius"/>
    </source>
</evidence>
<evidence type="ECO:0000313" key="9">
    <source>
        <dbReference type="Proteomes" id="UP000830401"/>
    </source>
</evidence>
<gene>
    <name evidence="8" type="ORF">MUN86_23285</name>
</gene>
<evidence type="ECO:0000313" key="8">
    <source>
        <dbReference type="EMBL" id="UOQ68651.1"/>
    </source>
</evidence>
<evidence type="ECO:0000259" key="7">
    <source>
        <dbReference type="Pfam" id="PF04138"/>
    </source>
</evidence>
<sequence length="127" mass="14067">MYYPRFIKAQAASLASTAVDFLVTIGCVEVLHSWYLAATILGNIAGGITNFCLGRYFVFEATQQNVRAQSGRYLGVWLGSMLLNATGVYFCTQVLHTNYVVSKIVVSLLVGIGFNYVLQRHFVFPKS</sequence>
<protein>
    <submittedName>
        <fullName evidence="8">GtrA family protein</fullName>
    </submittedName>
</protein>